<evidence type="ECO:0000313" key="3">
    <source>
        <dbReference type="Proteomes" id="UP000030745"/>
    </source>
</evidence>
<reference evidence="2 3" key="1">
    <citation type="journal article" date="2013" name="PLoS Genet.">
        <title>Distinctive expansion of potential virulence genes in the genome of the oomycete fish pathogen Saprolegnia parasitica.</title>
        <authorList>
            <person name="Jiang R.H."/>
            <person name="de Bruijn I."/>
            <person name="Haas B.J."/>
            <person name="Belmonte R."/>
            <person name="Lobach L."/>
            <person name="Christie J."/>
            <person name="van den Ackerveken G."/>
            <person name="Bottin A."/>
            <person name="Bulone V."/>
            <person name="Diaz-Moreno S.M."/>
            <person name="Dumas B."/>
            <person name="Fan L."/>
            <person name="Gaulin E."/>
            <person name="Govers F."/>
            <person name="Grenville-Briggs L.J."/>
            <person name="Horner N.R."/>
            <person name="Levin J.Z."/>
            <person name="Mammella M."/>
            <person name="Meijer H.J."/>
            <person name="Morris P."/>
            <person name="Nusbaum C."/>
            <person name="Oome S."/>
            <person name="Phillips A.J."/>
            <person name="van Rooyen D."/>
            <person name="Rzeszutek E."/>
            <person name="Saraiva M."/>
            <person name="Secombes C.J."/>
            <person name="Seidl M.F."/>
            <person name="Snel B."/>
            <person name="Stassen J.H."/>
            <person name="Sykes S."/>
            <person name="Tripathy S."/>
            <person name="van den Berg H."/>
            <person name="Vega-Arreguin J.C."/>
            <person name="Wawra S."/>
            <person name="Young S.K."/>
            <person name="Zeng Q."/>
            <person name="Dieguez-Uribeondo J."/>
            <person name="Russ C."/>
            <person name="Tyler B.M."/>
            <person name="van West P."/>
        </authorList>
    </citation>
    <scope>NUCLEOTIDE SEQUENCE [LARGE SCALE GENOMIC DNA]</scope>
    <source>
        <strain evidence="2 3">CBS 223.65</strain>
    </source>
</reference>
<feature type="transmembrane region" description="Helical" evidence="1">
    <location>
        <begin position="20"/>
        <end position="44"/>
    </location>
</feature>
<evidence type="ECO:0000256" key="1">
    <source>
        <dbReference type="SAM" id="Phobius"/>
    </source>
</evidence>
<dbReference type="OrthoDB" id="10518142at2759"/>
<name>A0A067CVR9_SAPPC</name>
<feature type="transmembrane region" description="Helical" evidence="1">
    <location>
        <begin position="733"/>
        <end position="751"/>
    </location>
</feature>
<feature type="transmembrane region" description="Helical" evidence="1">
    <location>
        <begin position="639"/>
        <end position="663"/>
    </location>
</feature>
<dbReference type="AlphaFoldDB" id="A0A067CVR9"/>
<sequence length="782" mass="85567">MPRTYPSAAFAAPATRSWRLLEFLGVLYVLGSLGIGMASLALMYPTLDNDFFWVRFLSNGMSSALGHALNMQLSLLTDNASMGIDLLDPSSGYAASDAVGVHPAYARFIMYQELASLRGGILGLRNLQLAAVENVGAQYCWVDLGRRWAMAYTQRRQERCRDRYATNGAMYMETFLRNIDFNAWSATTQGSFMQRIGDGVAESPDGPAFLTYLATHQILHVESEVRFWSDAGLDRFVLQYTNLNQIGLEESIEVTNALGVTSRLRIKSISQVSRATVWFTSSMTLTLMYGFGALSQNESLVRNASTFFGHTSPNAIEIYNVGSPLNAFQQVVHDQLGPLGNTDPLWVPVPLDVLQSPFAAAYDALTSMTLHPTPRQWRDPSLVFFGGNPTCLTSAGYSFVHESYGFDDGCMTPMPLTLHWSPLLSLFALYMATLMGTPTTLCDLVPQTEIDACFGLLRRTADALATAIPTEEAAINVTTLTTISIFQIVRRNGSLGIETQRLLDPSFAFFGWMSIYEWAMNTREVILFDGDIESYAVMTYAYAPLPLPAYTVLSRLGVYLWYGSVVVSGVALAVGLFVLWLCVARAPRSSPTPWFYFHRLTSAAWLNRGLVMGRGVAALLCLSSGTLQPLVTASRGTKFLAGARSVVVSGILAGDVTWILYVLQDILLPFTPHSDGNMASSCTLLAWLSLLVVDVAAPIKVTTHLHRSCLSENLDSMLHCVSGHLSIGSLRRVGWTIVALWLVVLGSILLSRATHKPSTLSRVPTLLLSAAAVAYAPTSDRL</sequence>
<organism evidence="2 3">
    <name type="scientific">Saprolegnia parasitica (strain CBS 223.65)</name>
    <dbReference type="NCBI Taxonomy" id="695850"/>
    <lineage>
        <taxon>Eukaryota</taxon>
        <taxon>Sar</taxon>
        <taxon>Stramenopiles</taxon>
        <taxon>Oomycota</taxon>
        <taxon>Saprolegniomycetes</taxon>
        <taxon>Saprolegniales</taxon>
        <taxon>Saprolegniaceae</taxon>
        <taxon>Saprolegnia</taxon>
    </lineage>
</organism>
<keyword evidence="3" id="KW-1185">Reference proteome</keyword>
<keyword evidence="1" id="KW-0812">Transmembrane</keyword>
<evidence type="ECO:0000313" key="2">
    <source>
        <dbReference type="EMBL" id="KDO30897.1"/>
    </source>
</evidence>
<protein>
    <submittedName>
        <fullName evidence="2">Uncharacterized protein</fullName>
    </submittedName>
</protein>
<dbReference type="VEuPathDB" id="FungiDB:SPRG_04800"/>
<keyword evidence="1" id="KW-0472">Membrane</keyword>
<gene>
    <name evidence="2" type="ORF">SPRG_04800</name>
</gene>
<proteinExistence type="predicted"/>
<feature type="transmembrane region" description="Helical" evidence="1">
    <location>
        <begin position="559"/>
        <end position="584"/>
    </location>
</feature>
<feature type="transmembrane region" description="Helical" evidence="1">
    <location>
        <begin position="684"/>
        <end position="701"/>
    </location>
</feature>
<dbReference type="KEGG" id="spar:SPRG_04800"/>
<dbReference type="GeneID" id="24127225"/>
<dbReference type="Proteomes" id="UP000030745">
    <property type="component" value="Unassembled WGS sequence"/>
</dbReference>
<keyword evidence="1" id="KW-1133">Transmembrane helix</keyword>
<accession>A0A067CVR9</accession>
<dbReference type="RefSeq" id="XP_012198590.1">
    <property type="nucleotide sequence ID" value="XM_012343200.1"/>
</dbReference>
<dbReference type="OMA" id="RRWAMAY"/>
<dbReference type="EMBL" id="KK583200">
    <property type="protein sequence ID" value="KDO30897.1"/>
    <property type="molecule type" value="Genomic_DNA"/>
</dbReference>